<evidence type="ECO:0000259" key="16">
    <source>
        <dbReference type="Pfam" id="PF17297"/>
    </source>
</evidence>
<dbReference type="Gene3D" id="3.40.449.10">
    <property type="entry name" value="Phosphoenolpyruvate Carboxykinase, domain 1"/>
    <property type="match status" value="1"/>
</dbReference>
<dbReference type="HAMAP" id="MF_00452">
    <property type="entry name" value="PEPCK_GTP"/>
    <property type="match status" value="1"/>
</dbReference>
<dbReference type="AlphaFoldDB" id="A0A1I8AVF9"/>
<evidence type="ECO:0000259" key="15">
    <source>
        <dbReference type="Pfam" id="PF00821"/>
    </source>
</evidence>
<organism evidence="17 18">
    <name type="scientific">Steinernema glaseri</name>
    <dbReference type="NCBI Taxonomy" id="37863"/>
    <lineage>
        <taxon>Eukaryota</taxon>
        <taxon>Metazoa</taxon>
        <taxon>Ecdysozoa</taxon>
        <taxon>Nematoda</taxon>
        <taxon>Chromadorea</taxon>
        <taxon>Rhabditida</taxon>
        <taxon>Tylenchina</taxon>
        <taxon>Panagrolaimomorpha</taxon>
        <taxon>Strongyloidoidea</taxon>
        <taxon>Steinernematidae</taxon>
        <taxon>Steinernema</taxon>
    </lineage>
</organism>
<dbReference type="InterPro" id="IPR008210">
    <property type="entry name" value="PEP_carboxykinase_N"/>
</dbReference>
<feature type="domain" description="Phosphoenolpyruvate carboxykinase C-terminal P-loop" evidence="15">
    <location>
        <begin position="273"/>
        <end position="563"/>
    </location>
</feature>
<dbReference type="PANTHER" id="PTHR11561:SF16">
    <property type="entry name" value="PHOSPHOENOLPYRUVATE CARBOXYKINASE (GTP)"/>
    <property type="match status" value="1"/>
</dbReference>
<dbReference type="Pfam" id="PF00821">
    <property type="entry name" value="PEPCK_GTP"/>
    <property type="match status" value="1"/>
</dbReference>
<comment type="subunit">
    <text evidence="3">Monomer.</text>
</comment>
<reference evidence="18" key="1">
    <citation type="submission" date="2016-11" db="UniProtKB">
        <authorList>
            <consortium name="WormBaseParasite"/>
        </authorList>
    </citation>
    <scope>IDENTIFICATION</scope>
</reference>
<accession>A0A1I8AVF9</accession>
<comment type="similarity">
    <text evidence="2">Belongs to the phosphoenolpyruvate carboxykinase [GTP] family.</text>
</comment>
<name>A0A1I8AVF9_9BILA</name>
<evidence type="ECO:0000256" key="8">
    <source>
        <dbReference type="ARBA" id="ARBA00023134"/>
    </source>
</evidence>
<dbReference type="WBParaSite" id="L893_g9605.t1">
    <property type="protein sequence ID" value="L893_g9605.t1"/>
    <property type="gene ID" value="L893_g9605"/>
</dbReference>
<keyword evidence="7" id="KW-0210">Decarboxylase</keyword>
<proteinExistence type="inferred from homology"/>
<comment type="catalytic activity">
    <reaction evidence="11">
        <text>oxaloacetate + GTP = phosphoenolpyruvate + GDP + CO2</text>
        <dbReference type="Rhea" id="RHEA:10388"/>
        <dbReference type="ChEBI" id="CHEBI:16452"/>
        <dbReference type="ChEBI" id="CHEBI:16526"/>
        <dbReference type="ChEBI" id="CHEBI:37565"/>
        <dbReference type="ChEBI" id="CHEBI:58189"/>
        <dbReference type="ChEBI" id="CHEBI:58702"/>
        <dbReference type="EC" id="4.1.1.32"/>
    </reaction>
</comment>
<comment type="cofactor">
    <cofactor evidence="1">
        <name>Mn(2+)</name>
        <dbReference type="ChEBI" id="CHEBI:29035"/>
    </cofactor>
</comment>
<dbReference type="InterPro" id="IPR035078">
    <property type="entry name" value="PEP_carboxykinase_GTP_N"/>
</dbReference>
<dbReference type="GO" id="GO:0006094">
    <property type="term" value="P:gluconeogenesis"/>
    <property type="evidence" value="ECO:0007669"/>
    <property type="project" value="InterPro"/>
</dbReference>
<evidence type="ECO:0000256" key="1">
    <source>
        <dbReference type="ARBA" id="ARBA00001936"/>
    </source>
</evidence>
<dbReference type="SUPFAM" id="SSF53795">
    <property type="entry name" value="PEP carboxykinase-like"/>
    <property type="match status" value="1"/>
</dbReference>
<dbReference type="GO" id="GO:0006107">
    <property type="term" value="P:oxaloacetate metabolic process"/>
    <property type="evidence" value="ECO:0007669"/>
    <property type="project" value="TreeGrafter"/>
</dbReference>
<evidence type="ECO:0000256" key="14">
    <source>
        <dbReference type="ARBA" id="ARBA00072283"/>
    </source>
</evidence>
<dbReference type="GO" id="GO:0005829">
    <property type="term" value="C:cytosol"/>
    <property type="evidence" value="ECO:0007669"/>
    <property type="project" value="TreeGrafter"/>
</dbReference>
<keyword evidence="5" id="KW-0479">Metal-binding</keyword>
<dbReference type="GO" id="GO:0005525">
    <property type="term" value="F:GTP binding"/>
    <property type="evidence" value="ECO:0007669"/>
    <property type="project" value="UniProtKB-KW"/>
</dbReference>
<dbReference type="Proteomes" id="UP000095287">
    <property type="component" value="Unplaced"/>
</dbReference>
<dbReference type="InterPro" id="IPR008209">
    <property type="entry name" value="PEP_carboxykinase_GTP"/>
</dbReference>
<evidence type="ECO:0000256" key="6">
    <source>
        <dbReference type="ARBA" id="ARBA00022741"/>
    </source>
</evidence>
<dbReference type="GO" id="GO:0042594">
    <property type="term" value="P:response to starvation"/>
    <property type="evidence" value="ECO:0007669"/>
    <property type="project" value="TreeGrafter"/>
</dbReference>
<feature type="domain" description="Phosphoenolpyruvate carboxykinase GTP-utilising N-terminal" evidence="16">
    <location>
        <begin position="42"/>
        <end position="269"/>
    </location>
</feature>
<dbReference type="Pfam" id="PF17297">
    <property type="entry name" value="PEPCK_N"/>
    <property type="match status" value="1"/>
</dbReference>
<comment type="function">
    <text evidence="12">Catalyzes the conversion of oxaloacetate (OAA) to phosphoenolpyruvate (PEP), the rate-limiting step in the metabolic pathway that produces glucose from lactate and other precursors derived from the citric acid cycle.</text>
</comment>
<evidence type="ECO:0000256" key="7">
    <source>
        <dbReference type="ARBA" id="ARBA00022793"/>
    </source>
</evidence>
<evidence type="ECO:0000256" key="3">
    <source>
        <dbReference type="ARBA" id="ARBA00011245"/>
    </source>
</evidence>
<dbReference type="GO" id="GO:0046327">
    <property type="term" value="P:glycerol biosynthetic process from pyruvate"/>
    <property type="evidence" value="ECO:0007669"/>
    <property type="project" value="TreeGrafter"/>
</dbReference>
<dbReference type="Gene3D" id="2.170.8.10">
    <property type="entry name" value="Phosphoenolpyruvate Carboxykinase, domain 2"/>
    <property type="match status" value="1"/>
</dbReference>
<keyword evidence="17" id="KW-1185">Reference proteome</keyword>
<dbReference type="GO" id="GO:0033993">
    <property type="term" value="P:response to lipid"/>
    <property type="evidence" value="ECO:0007669"/>
    <property type="project" value="TreeGrafter"/>
</dbReference>
<comment type="function">
    <text evidence="13">In parasitic nematodes PEPCK carboxylates phosphoenolpyruvate to oxaloacetate thus introducing the products of glycolysis to mitochondrial metabolism.</text>
</comment>
<dbReference type="GO" id="GO:0004613">
    <property type="term" value="F:phosphoenolpyruvate carboxykinase (GTP) activity"/>
    <property type="evidence" value="ECO:0007669"/>
    <property type="project" value="UniProtKB-EC"/>
</dbReference>
<sequence>MGRFLWLRETQKSYLRRPWAMERFLWLRETPKSYLPRPWYMFIAEKAAVLRPRAIYICDGSYLEHNQLIEKLERRGVMKRLSNYTDVFVTQTDPRDVARVEHRTFVVSELQKETDVARERGVKSEVARWMPPTEFSEALDARFPGAMRGRTMYVVPFSMGIIGGSRSMNCVQLTDSAYVVVNTHKTARVSPSIWDAMGSRDFVKCVHTLGVPRPNTTKTERNWHCNPERMILVQDQKRREIWSYGSGYGGNSLLGKKSVALRLASTVGREEGWLAEHMAVLGVTDPQGNEFFVAAAFPSGCGKTNLALMKPALEGWKVKVVGDDIAWLRFGEDGRMYASNPENGMFGVAAESNERTNPVVLQMCEKNAFFANVATTSKGKFFWQGLEDKLASDENVLDWNGKPWKKESKSKPAHPNSRFTVSMNQCPTAHELWDSPKGVPISAILFGARRSKGFPLAFECFSWRHGVFTGASLRTEPSAAAVSDKSPEAGDPLVADPMGMRAFMGYNFADYLKHWLALEKPGRKMPKIFGVNWFRTSDKGELLWPGFAENIRVLEWIQKRCKADIPGDLVDRHPR</sequence>
<dbReference type="Gene3D" id="3.90.228.20">
    <property type="match status" value="1"/>
</dbReference>
<evidence type="ECO:0000313" key="18">
    <source>
        <dbReference type="WBParaSite" id="L893_g9605.t1"/>
    </source>
</evidence>
<keyword evidence="8" id="KW-0342">GTP-binding</keyword>
<dbReference type="EC" id="4.1.1.32" evidence="4"/>
<dbReference type="FunFam" id="3.40.449.10:FF:000003">
    <property type="entry name" value="Phosphoenolpyruvate carboxykinase, cytosolic [GTP]"/>
    <property type="match status" value="1"/>
</dbReference>
<keyword evidence="6" id="KW-0547">Nucleotide-binding</keyword>
<dbReference type="NCBIfam" id="NF003253">
    <property type="entry name" value="PRK04210.1"/>
    <property type="match status" value="1"/>
</dbReference>
<evidence type="ECO:0000256" key="5">
    <source>
        <dbReference type="ARBA" id="ARBA00022723"/>
    </source>
</evidence>
<dbReference type="GO" id="GO:0019543">
    <property type="term" value="P:propionate catabolic process"/>
    <property type="evidence" value="ECO:0007669"/>
    <property type="project" value="TreeGrafter"/>
</dbReference>
<evidence type="ECO:0000256" key="10">
    <source>
        <dbReference type="ARBA" id="ARBA00023239"/>
    </source>
</evidence>
<dbReference type="InterPro" id="IPR018091">
    <property type="entry name" value="PEP_carboxykin_GTP_CS"/>
</dbReference>
<evidence type="ECO:0000256" key="2">
    <source>
        <dbReference type="ARBA" id="ARBA00005796"/>
    </source>
</evidence>
<evidence type="ECO:0000313" key="17">
    <source>
        <dbReference type="Proteomes" id="UP000095287"/>
    </source>
</evidence>
<dbReference type="InterPro" id="IPR013035">
    <property type="entry name" value="PEP_carboxykinase_C"/>
</dbReference>
<evidence type="ECO:0000256" key="13">
    <source>
        <dbReference type="ARBA" id="ARBA00058921"/>
    </source>
</evidence>
<dbReference type="GO" id="GO:0071333">
    <property type="term" value="P:cellular response to glucose stimulus"/>
    <property type="evidence" value="ECO:0007669"/>
    <property type="project" value="TreeGrafter"/>
</dbReference>
<evidence type="ECO:0000256" key="11">
    <source>
        <dbReference type="ARBA" id="ARBA00051400"/>
    </source>
</evidence>
<dbReference type="PIRSF" id="PIRSF001348">
    <property type="entry name" value="PEP_carboxykinase_GTP"/>
    <property type="match status" value="1"/>
</dbReference>
<keyword evidence="9" id="KW-0464">Manganese</keyword>
<dbReference type="PANTHER" id="PTHR11561">
    <property type="entry name" value="PHOSPHOENOLPYRUVATE CARBOXYKINASE"/>
    <property type="match status" value="1"/>
</dbReference>
<dbReference type="InterPro" id="IPR035077">
    <property type="entry name" value="PEP_carboxykinase_GTP_C"/>
</dbReference>
<dbReference type="GO" id="GO:0030145">
    <property type="term" value="F:manganese ion binding"/>
    <property type="evidence" value="ECO:0007669"/>
    <property type="project" value="TreeGrafter"/>
</dbReference>
<dbReference type="SUPFAM" id="SSF68923">
    <property type="entry name" value="PEP carboxykinase N-terminal domain"/>
    <property type="match status" value="1"/>
</dbReference>
<protein>
    <recommendedName>
        <fullName evidence="14">Phosphoenolpyruvate carboxykinase [GTP]</fullName>
        <ecNumber evidence="4">4.1.1.32</ecNumber>
    </recommendedName>
</protein>
<evidence type="ECO:0000256" key="9">
    <source>
        <dbReference type="ARBA" id="ARBA00023211"/>
    </source>
</evidence>
<keyword evidence="10" id="KW-0456">Lyase</keyword>
<evidence type="ECO:0000256" key="12">
    <source>
        <dbReference type="ARBA" id="ARBA00058806"/>
    </source>
</evidence>
<dbReference type="PROSITE" id="PS00505">
    <property type="entry name" value="PEPCK_GTP"/>
    <property type="match status" value="1"/>
</dbReference>
<evidence type="ECO:0000256" key="4">
    <source>
        <dbReference type="ARBA" id="ARBA00012306"/>
    </source>
</evidence>